<dbReference type="PRINTS" id="PR00722">
    <property type="entry name" value="CHYMOTRYPSIN"/>
</dbReference>
<dbReference type="InterPro" id="IPR009003">
    <property type="entry name" value="Peptidase_S1_PA"/>
</dbReference>
<organism evidence="5 6">
    <name type="scientific">Absidia repens</name>
    <dbReference type="NCBI Taxonomy" id="90262"/>
    <lineage>
        <taxon>Eukaryota</taxon>
        <taxon>Fungi</taxon>
        <taxon>Fungi incertae sedis</taxon>
        <taxon>Mucoromycota</taxon>
        <taxon>Mucoromycotina</taxon>
        <taxon>Mucoromycetes</taxon>
        <taxon>Mucorales</taxon>
        <taxon>Cunninghamellaceae</taxon>
        <taxon>Absidia</taxon>
    </lineage>
</organism>
<proteinExistence type="predicted"/>
<dbReference type="GO" id="GO:0004252">
    <property type="term" value="F:serine-type endopeptidase activity"/>
    <property type="evidence" value="ECO:0007669"/>
    <property type="project" value="InterPro"/>
</dbReference>
<keyword evidence="2" id="KW-0645">Protease</keyword>
<keyword evidence="3" id="KW-0732">Signal</keyword>
<dbReference type="PANTHER" id="PTHR24256">
    <property type="entry name" value="TRYPTASE-RELATED"/>
    <property type="match status" value="1"/>
</dbReference>
<dbReference type="PROSITE" id="PS50240">
    <property type="entry name" value="TRYPSIN_DOM"/>
    <property type="match status" value="1"/>
</dbReference>
<name>A0A1X2HYM6_9FUNG</name>
<dbReference type="InterPro" id="IPR018114">
    <property type="entry name" value="TRYPSIN_HIS"/>
</dbReference>
<dbReference type="STRING" id="90262.A0A1X2HYM6"/>
<dbReference type="AlphaFoldDB" id="A0A1X2HYM6"/>
<sequence>MKLFTLCLFLFSSTGVIQALQNKIIGGQQVGIETYPFQVSLGDMRYVSRDPQQRRRQSVTNKINSHICGGVLLTKTWVVTAAHCVMDPSQSRPTVVPAGWLGVGVGSNDLVEMYDKGRIGISRIIVQPNFDQSRWMNDIALIKLDTPVDASAFRNGHYAMGCLADTSRLPSGLWSIGWGNTVPITENQATQEWTPHQPSQYLKQLTMKDVSNSNSAAFCQGRNDLVCVTSIQRNTGPCRGDSGGALVSSNKRTVVGVYSFMKSVPVNGNNQAMCLGDGQYTRVSSHLNWIRSHVNERFCTSHPQ</sequence>
<feature type="signal peptide" evidence="3">
    <location>
        <begin position="1"/>
        <end position="19"/>
    </location>
</feature>
<keyword evidence="2" id="KW-0720">Serine protease</keyword>
<dbReference type="InterPro" id="IPR051487">
    <property type="entry name" value="Ser/Thr_Proteases_Immune/Dev"/>
</dbReference>
<dbReference type="SUPFAM" id="SSF50494">
    <property type="entry name" value="Trypsin-like serine proteases"/>
    <property type="match status" value="1"/>
</dbReference>
<dbReference type="PROSITE" id="PS00134">
    <property type="entry name" value="TRYPSIN_HIS"/>
    <property type="match status" value="1"/>
</dbReference>
<evidence type="ECO:0000259" key="4">
    <source>
        <dbReference type="PROSITE" id="PS50240"/>
    </source>
</evidence>
<dbReference type="InterPro" id="IPR043504">
    <property type="entry name" value="Peptidase_S1_PA_chymotrypsin"/>
</dbReference>
<dbReference type="PROSITE" id="PS00135">
    <property type="entry name" value="TRYPSIN_SER"/>
    <property type="match status" value="1"/>
</dbReference>
<dbReference type="InterPro" id="IPR001314">
    <property type="entry name" value="Peptidase_S1A"/>
</dbReference>
<feature type="domain" description="Peptidase S1" evidence="4">
    <location>
        <begin position="24"/>
        <end position="295"/>
    </location>
</feature>
<keyword evidence="2" id="KW-0378">Hydrolase</keyword>
<keyword evidence="1" id="KW-1015">Disulfide bond</keyword>
<evidence type="ECO:0000256" key="1">
    <source>
        <dbReference type="ARBA" id="ARBA00023157"/>
    </source>
</evidence>
<dbReference type="GO" id="GO:0006508">
    <property type="term" value="P:proteolysis"/>
    <property type="evidence" value="ECO:0007669"/>
    <property type="project" value="UniProtKB-KW"/>
</dbReference>
<dbReference type="EMBL" id="MCGE01000044">
    <property type="protein sequence ID" value="ORZ05461.1"/>
    <property type="molecule type" value="Genomic_DNA"/>
</dbReference>
<dbReference type="OrthoDB" id="2284758at2759"/>
<dbReference type="Proteomes" id="UP000193560">
    <property type="component" value="Unassembled WGS sequence"/>
</dbReference>
<gene>
    <name evidence="5" type="ORF">BCR42DRAFT_428343</name>
</gene>
<evidence type="ECO:0000313" key="5">
    <source>
        <dbReference type="EMBL" id="ORZ05461.1"/>
    </source>
</evidence>
<keyword evidence="6" id="KW-1185">Reference proteome</keyword>
<dbReference type="InterPro" id="IPR033116">
    <property type="entry name" value="TRYPSIN_SER"/>
</dbReference>
<reference evidence="5 6" key="1">
    <citation type="submission" date="2016-07" db="EMBL/GenBank/DDBJ databases">
        <title>Pervasive Adenine N6-methylation of Active Genes in Fungi.</title>
        <authorList>
            <consortium name="DOE Joint Genome Institute"/>
            <person name="Mondo S.J."/>
            <person name="Dannebaum R.O."/>
            <person name="Kuo R.C."/>
            <person name="Labutti K."/>
            <person name="Haridas S."/>
            <person name="Kuo A."/>
            <person name="Salamov A."/>
            <person name="Ahrendt S.R."/>
            <person name="Lipzen A."/>
            <person name="Sullivan W."/>
            <person name="Andreopoulos W.B."/>
            <person name="Clum A."/>
            <person name="Lindquist E."/>
            <person name="Daum C."/>
            <person name="Ramamoorthy G.K."/>
            <person name="Gryganskyi A."/>
            <person name="Culley D."/>
            <person name="Magnuson J.K."/>
            <person name="James T.Y."/>
            <person name="O'Malley M.A."/>
            <person name="Stajich J.E."/>
            <person name="Spatafora J.W."/>
            <person name="Visel A."/>
            <person name="Grigoriev I.V."/>
        </authorList>
    </citation>
    <scope>NUCLEOTIDE SEQUENCE [LARGE SCALE GENOMIC DNA]</scope>
    <source>
        <strain evidence="5 6">NRRL 1336</strain>
    </source>
</reference>
<feature type="chain" id="PRO_5013389907" evidence="3">
    <location>
        <begin position="20"/>
        <end position="304"/>
    </location>
</feature>
<dbReference type="FunFam" id="2.40.10.10:FF:000068">
    <property type="entry name" value="transmembrane protease serine 2"/>
    <property type="match status" value="1"/>
</dbReference>
<dbReference type="CDD" id="cd00190">
    <property type="entry name" value="Tryp_SPc"/>
    <property type="match status" value="1"/>
</dbReference>
<comment type="caution">
    <text evidence="5">The sequence shown here is derived from an EMBL/GenBank/DDBJ whole genome shotgun (WGS) entry which is preliminary data.</text>
</comment>
<accession>A0A1X2HYM6</accession>
<dbReference type="InterPro" id="IPR001254">
    <property type="entry name" value="Trypsin_dom"/>
</dbReference>
<protein>
    <submittedName>
        <fullName evidence="5">Trypsin-like cysteine/serine peptidase domain-containing protein</fullName>
    </submittedName>
</protein>
<dbReference type="SMART" id="SM00020">
    <property type="entry name" value="Tryp_SPc"/>
    <property type="match status" value="1"/>
</dbReference>
<evidence type="ECO:0000256" key="3">
    <source>
        <dbReference type="SAM" id="SignalP"/>
    </source>
</evidence>
<evidence type="ECO:0000256" key="2">
    <source>
        <dbReference type="RuleBase" id="RU363034"/>
    </source>
</evidence>
<dbReference type="Gene3D" id="2.40.10.10">
    <property type="entry name" value="Trypsin-like serine proteases"/>
    <property type="match status" value="1"/>
</dbReference>
<evidence type="ECO:0000313" key="6">
    <source>
        <dbReference type="Proteomes" id="UP000193560"/>
    </source>
</evidence>
<dbReference type="Pfam" id="PF00089">
    <property type="entry name" value="Trypsin"/>
    <property type="match status" value="1"/>
</dbReference>